<reference evidence="2 3" key="1">
    <citation type="submission" date="2019-03" db="EMBL/GenBank/DDBJ databases">
        <title>Genomic Encyclopedia of Type Strains, Phase IV (KMG-IV): sequencing the most valuable type-strain genomes for metagenomic binning, comparative biology and taxonomic classification.</title>
        <authorList>
            <person name="Goeker M."/>
        </authorList>
    </citation>
    <scope>NUCLEOTIDE SEQUENCE [LARGE SCALE GENOMIC DNA]</scope>
    <source>
        <strain evidence="2 3">DSM 45765</strain>
    </source>
</reference>
<dbReference type="GO" id="GO:0016627">
    <property type="term" value="F:oxidoreductase activity, acting on the CH-CH group of donors"/>
    <property type="evidence" value="ECO:0007669"/>
    <property type="project" value="TreeGrafter"/>
</dbReference>
<comment type="caution">
    <text evidence="2">The sequence shown here is derived from an EMBL/GenBank/DDBJ whole genome shotgun (WGS) entry which is preliminary data.</text>
</comment>
<dbReference type="PANTHER" id="PTHR35176">
    <property type="entry name" value="HEME OXYGENASE HI_0854-RELATED"/>
    <property type="match status" value="1"/>
</dbReference>
<gene>
    <name evidence="2" type="ORF">EV191_10843</name>
</gene>
<dbReference type="Pfam" id="PF12900">
    <property type="entry name" value="Pyridox_ox_2"/>
    <property type="match status" value="1"/>
</dbReference>
<dbReference type="InterPro" id="IPR052019">
    <property type="entry name" value="F420H2_bilvrd_red/Heme_oxyg"/>
</dbReference>
<dbReference type="AlphaFoldDB" id="A0A4R2QKU7"/>
<keyword evidence="3" id="KW-1185">Reference proteome</keyword>
<keyword evidence="1" id="KW-0560">Oxidoreductase</keyword>
<evidence type="ECO:0000313" key="3">
    <source>
        <dbReference type="Proteomes" id="UP000294911"/>
    </source>
</evidence>
<organism evidence="2 3">
    <name type="scientific">Tamaricihabitans halophyticus</name>
    <dbReference type="NCBI Taxonomy" id="1262583"/>
    <lineage>
        <taxon>Bacteria</taxon>
        <taxon>Bacillati</taxon>
        <taxon>Actinomycetota</taxon>
        <taxon>Actinomycetes</taxon>
        <taxon>Pseudonocardiales</taxon>
        <taxon>Pseudonocardiaceae</taxon>
        <taxon>Tamaricihabitans</taxon>
    </lineage>
</organism>
<protein>
    <submittedName>
        <fullName evidence="2">PPOX class probable F420-dependent enzyme</fullName>
    </submittedName>
</protein>
<dbReference type="EMBL" id="SLXQ01000008">
    <property type="protein sequence ID" value="TCP49957.1"/>
    <property type="molecule type" value="Genomic_DNA"/>
</dbReference>
<dbReference type="GO" id="GO:0070967">
    <property type="term" value="F:coenzyme F420 binding"/>
    <property type="evidence" value="ECO:0007669"/>
    <property type="project" value="TreeGrafter"/>
</dbReference>
<evidence type="ECO:0000256" key="1">
    <source>
        <dbReference type="ARBA" id="ARBA00023002"/>
    </source>
</evidence>
<evidence type="ECO:0000313" key="2">
    <source>
        <dbReference type="EMBL" id="TCP49957.1"/>
    </source>
</evidence>
<sequence>MSFVMTADERESFLAGVHIGVLAIERDDRAPLAVPVWYGYEAGGELVIWMHRDSVKDRAIRKAGRLSFVVQSETPPYKYVTVEGPVIANDEPPTREQALVITRRYLPEEAAVSYVDNGLDAASVLVRIRPEKWLSNDQSKS</sequence>
<dbReference type="Proteomes" id="UP000294911">
    <property type="component" value="Unassembled WGS sequence"/>
</dbReference>
<dbReference type="SUPFAM" id="SSF50475">
    <property type="entry name" value="FMN-binding split barrel"/>
    <property type="match status" value="1"/>
</dbReference>
<dbReference type="Gene3D" id="2.30.110.10">
    <property type="entry name" value="Electron Transport, Fmn-binding Protein, Chain A"/>
    <property type="match status" value="1"/>
</dbReference>
<accession>A0A4R2QKU7</accession>
<name>A0A4R2QKU7_9PSEU</name>
<dbReference type="GO" id="GO:0005829">
    <property type="term" value="C:cytosol"/>
    <property type="evidence" value="ECO:0007669"/>
    <property type="project" value="TreeGrafter"/>
</dbReference>
<dbReference type="InterPro" id="IPR024747">
    <property type="entry name" value="Pyridox_Oxase-rel"/>
</dbReference>
<dbReference type="PANTHER" id="PTHR35176:SF6">
    <property type="entry name" value="HEME OXYGENASE HI_0854-RELATED"/>
    <property type="match status" value="1"/>
</dbReference>
<proteinExistence type="predicted"/>
<dbReference type="InterPro" id="IPR012349">
    <property type="entry name" value="Split_barrel_FMN-bd"/>
</dbReference>
<dbReference type="RefSeq" id="WP_243659043.1">
    <property type="nucleotide sequence ID" value="NZ_SLXQ01000008.1"/>
</dbReference>